<reference evidence="1" key="1">
    <citation type="submission" date="2023-03" db="EMBL/GenBank/DDBJ databases">
        <title>Massive genome expansion in bonnet fungi (Mycena s.s.) driven by repeated elements and novel gene families across ecological guilds.</title>
        <authorList>
            <consortium name="Lawrence Berkeley National Laboratory"/>
            <person name="Harder C.B."/>
            <person name="Miyauchi S."/>
            <person name="Viragh M."/>
            <person name="Kuo A."/>
            <person name="Thoen E."/>
            <person name="Andreopoulos B."/>
            <person name="Lu D."/>
            <person name="Skrede I."/>
            <person name="Drula E."/>
            <person name="Henrissat B."/>
            <person name="Morin E."/>
            <person name="Kohler A."/>
            <person name="Barry K."/>
            <person name="LaButti K."/>
            <person name="Morin E."/>
            <person name="Salamov A."/>
            <person name="Lipzen A."/>
            <person name="Mereny Z."/>
            <person name="Hegedus B."/>
            <person name="Baldrian P."/>
            <person name="Stursova M."/>
            <person name="Weitz H."/>
            <person name="Taylor A."/>
            <person name="Grigoriev I.V."/>
            <person name="Nagy L.G."/>
            <person name="Martin F."/>
            <person name="Kauserud H."/>
        </authorList>
    </citation>
    <scope>NUCLEOTIDE SEQUENCE</scope>
    <source>
        <strain evidence="1">9284</strain>
    </source>
</reference>
<evidence type="ECO:0000313" key="1">
    <source>
        <dbReference type="EMBL" id="KAJ7635221.1"/>
    </source>
</evidence>
<dbReference type="Proteomes" id="UP001221142">
    <property type="component" value="Unassembled WGS sequence"/>
</dbReference>
<evidence type="ECO:0008006" key="3">
    <source>
        <dbReference type="Google" id="ProtNLM"/>
    </source>
</evidence>
<evidence type="ECO:0000313" key="2">
    <source>
        <dbReference type="Proteomes" id="UP001221142"/>
    </source>
</evidence>
<accession>A0AAD7C018</accession>
<organism evidence="1 2">
    <name type="scientific">Roridomyces roridus</name>
    <dbReference type="NCBI Taxonomy" id="1738132"/>
    <lineage>
        <taxon>Eukaryota</taxon>
        <taxon>Fungi</taxon>
        <taxon>Dikarya</taxon>
        <taxon>Basidiomycota</taxon>
        <taxon>Agaricomycotina</taxon>
        <taxon>Agaricomycetes</taxon>
        <taxon>Agaricomycetidae</taxon>
        <taxon>Agaricales</taxon>
        <taxon>Marasmiineae</taxon>
        <taxon>Mycenaceae</taxon>
        <taxon>Roridomyces</taxon>
    </lineage>
</organism>
<proteinExistence type="predicted"/>
<dbReference type="AlphaFoldDB" id="A0AAD7C018"/>
<dbReference type="EMBL" id="JARKIF010000007">
    <property type="protein sequence ID" value="KAJ7635221.1"/>
    <property type="molecule type" value="Genomic_DNA"/>
</dbReference>
<comment type="caution">
    <text evidence="1">The sequence shown here is derived from an EMBL/GenBank/DDBJ whole genome shotgun (WGS) entry which is preliminary data.</text>
</comment>
<name>A0AAD7C018_9AGAR</name>
<keyword evidence="2" id="KW-1185">Reference proteome</keyword>
<gene>
    <name evidence="1" type="ORF">FB45DRAFT_865767</name>
</gene>
<protein>
    <recommendedName>
        <fullName evidence="3">BTB domain-containing protein</fullName>
    </recommendedName>
</protein>
<sequence length="327" mass="35070">MSCNNFTSTFRLGDSFPDAVLQTTDGQQVYAHQIVLKMHPGKLYDLVDGAEKTAAKMHNTRAVVDIPATRAVVCRLLTLMYPLGIADDAARGLEGLIATHYLAKELDVSSANILISYILMANTDADPHKVFVMASHMGYVDVARHAARSALKLPLISSHVAFHSSDPEFETVHMATFLKLGEFHQDASSAAASAIGNFASVVLNDPEDVAAYIGHGESWWAQEGHAAGCGAFMASDGSDGMPTVLAPAKWFAALLVGVESEVRTTPTRETAAAAVMNWSGVVFSMSRCSLCTRAASSSLPKLARRIGNVVHKEIESVAGRYEFLITK</sequence>